<reference evidence="1 2" key="2">
    <citation type="journal article" date="2021" name="Curr. Genet.">
        <title>Genetic response to nitrogen starvation in the aggressive Eucalyptus foliar pathogen Teratosphaeria destructans.</title>
        <authorList>
            <person name="Havenga M."/>
            <person name="Wingfield B.D."/>
            <person name="Wingfield M.J."/>
            <person name="Dreyer L.L."/>
            <person name="Roets F."/>
            <person name="Aylward J."/>
        </authorList>
    </citation>
    <scope>NUCLEOTIDE SEQUENCE [LARGE SCALE GENOMIC DNA]</scope>
    <source>
        <strain evidence="1">CMW44962</strain>
    </source>
</reference>
<evidence type="ECO:0000313" key="1">
    <source>
        <dbReference type="EMBL" id="KAH9844772.1"/>
    </source>
</evidence>
<name>A0A9W7W6D6_9PEZI</name>
<accession>A0A9W7W6D6</accession>
<dbReference type="OrthoDB" id="3863715at2759"/>
<protein>
    <submittedName>
        <fullName evidence="1">Uncharacterized protein</fullName>
    </submittedName>
</protein>
<comment type="caution">
    <text evidence="1">The sequence shown here is derived from an EMBL/GenBank/DDBJ whole genome shotgun (WGS) entry which is preliminary data.</text>
</comment>
<organism evidence="1 2">
    <name type="scientific">Teratosphaeria destructans</name>
    <dbReference type="NCBI Taxonomy" id="418781"/>
    <lineage>
        <taxon>Eukaryota</taxon>
        <taxon>Fungi</taxon>
        <taxon>Dikarya</taxon>
        <taxon>Ascomycota</taxon>
        <taxon>Pezizomycotina</taxon>
        <taxon>Dothideomycetes</taxon>
        <taxon>Dothideomycetidae</taxon>
        <taxon>Mycosphaerellales</taxon>
        <taxon>Teratosphaeriaceae</taxon>
        <taxon>Teratosphaeria</taxon>
    </lineage>
</organism>
<proteinExistence type="predicted"/>
<keyword evidence="2" id="KW-1185">Reference proteome</keyword>
<dbReference type="Proteomes" id="UP001138500">
    <property type="component" value="Unassembled WGS sequence"/>
</dbReference>
<evidence type="ECO:0000313" key="2">
    <source>
        <dbReference type="Proteomes" id="UP001138500"/>
    </source>
</evidence>
<sequence length="88" mass="10067">MQSPQQWLFATVSRAVWSAAVLPPKCFDDSGLLHGFCEEFELRPFFLKRASRNARRDWEEGVVVAWQQDATSNEGNVWVLTITGQHSE</sequence>
<dbReference type="EMBL" id="RIBY02000225">
    <property type="protein sequence ID" value="KAH9844772.1"/>
    <property type="molecule type" value="Genomic_DNA"/>
</dbReference>
<gene>
    <name evidence="1" type="ORF">Tdes44962_MAKER07117</name>
</gene>
<reference evidence="1 2" key="1">
    <citation type="journal article" date="2018" name="IMA Fungus">
        <title>IMA Genome-F 10: Nine draft genome sequences of Claviceps purpurea s.lat., including C. arundinis, C. humidiphila, and C. cf. spartinae, pseudomolecules for the pitch canker pathogen Fusarium circinatum, draft genome of Davidsoniella eucalypti, Grosmannia galeiformis, Quambalaria eucalypti, and Teratosphaeria destructans.</title>
        <authorList>
            <person name="Wingfield B.D."/>
            <person name="Liu M."/>
            <person name="Nguyen H.D."/>
            <person name="Lane F.A."/>
            <person name="Morgan S.W."/>
            <person name="De Vos L."/>
            <person name="Wilken P.M."/>
            <person name="Duong T.A."/>
            <person name="Aylward J."/>
            <person name="Coetzee M.P."/>
            <person name="Dadej K."/>
            <person name="De Beer Z.W."/>
            <person name="Findlay W."/>
            <person name="Havenga M."/>
            <person name="Kolarik M."/>
            <person name="Menzies J.G."/>
            <person name="Naidoo K."/>
            <person name="Pochopski O."/>
            <person name="Shoukouhi P."/>
            <person name="Santana Q.C."/>
            <person name="Seifert K.A."/>
            <person name="Soal N."/>
            <person name="Steenkamp E.T."/>
            <person name="Tatham C.T."/>
            <person name="van der Nest M.A."/>
            <person name="Wingfield M.J."/>
        </authorList>
    </citation>
    <scope>NUCLEOTIDE SEQUENCE [LARGE SCALE GENOMIC DNA]</scope>
    <source>
        <strain evidence="1">CMW44962</strain>
    </source>
</reference>
<dbReference type="AlphaFoldDB" id="A0A9W7W6D6"/>